<dbReference type="Gene3D" id="3.30.565.10">
    <property type="entry name" value="Histidine kinase-like ATPase, C-terminal domain"/>
    <property type="match status" value="1"/>
</dbReference>
<comment type="caution">
    <text evidence="18">The sequence shown here is derived from an EMBL/GenBank/DDBJ whole genome shotgun (WGS) entry which is preliminary data.</text>
</comment>
<dbReference type="Gene3D" id="3.30.450.20">
    <property type="entry name" value="PAS domain"/>
    <property type="match status" value="1"/>
</dbReference>
<dbReference type="GO" id="GO:0009881">
    <property type="term" value="F:photoreceptor activity"/>
    <property type="evidence" value="ECO:0007669"/>
    <property type="project" value="UniProtKB-KW"/>
</dbReference>
<dbReference type="EMBL" id="VFFF01000006">
    <property type="protein sequence ID" value="TNY30510.1"/>
    <property type="molecule type" value="Genomic_DNA"/>
</dbReference>
<evidence type="ECO:0000313" key="18">
    <source>
        <dbReference type="EMBL" id="TNY30510.1"/>
    </source>
</evidence>
<dbReference type="SUPFAM" id="SSF55785">
    <property type="entry name" value="PYP-like sensor domain (PAS domain)"/>
    <property type="match status" value="1"/>
</dbReference>
<keyword evidence="8" id="KW-0808">Transferase</keyword>
<keyword evidence="12" id="KW-0067">ATP-binding</keyword>
<keyword evidence="9" id="KW-0677">Repeat</keyword>
<dbReference type="InterPro" id="IPR035965">
    <property type="entry name" value="PAS-like_dom_sf"/>
</dbReference>
<evidence type="ECO:0000256" key="5">
    <source>
        <dbReference type="ARBA" id="ARBA00022606"/>
    </source>
</evidence>
<evidence type="ECO:0000256" key="15">
    <source>
        <dbReference type="ARBA" id="ARBA00023170"/>
    </source>
</evidence>
<comment type="catalytic activity">
    <reaction evidence="1">
        <text>ATP + protein L-histidine = ADP + protein N-phospho-L-histidine.</text>
        <dbReference type="EC" id="2.7.13.3"/>
    </reaction>
</comment>
<dbReference type="GO" id="GO:0004673">
    <property type="term" value="F:protein histidine kinase activity"/>
    <property type="evidence" value="ECO:0007669"/>
    <property type="project" value="UniProtKB-EC"/>
</dbReference>
<keyword evidence="6" id="KW-0285">Flavoprotein</keyword>
<dbReference type="PROSITE" id="PS50112">
    <property type="entry name" value="PAS"/>
    <property type="match status" value="1"/>
</dbReference>
<proteinExistence type="predicted"/>
<evidence type="ECO:0000256" key="3">
    <source>
        <dbReference type="ARBA" id="ARBA00022543"/>
    </source>
</evidence>
<evidence type="ECO:0000256" key="13">
    <source>
        <dbReference type="ARBA" id="ARBA00022991"/>
    </source>
</evidence>
<evidence type="ECO:0000259" key="16">
    <source>
        <dbReference type="PROSITE" id="PS50112"/>
    </source>
</evidence>
<dbReference type="Pfam" id="PF00989">
    <property type="entry name" value="PAS"/>
    <property type="match status" value="1"/>
</dbReference>
<dbReference type="PROSITE" id="PS50113">
    <property type="entry name" value="PAC"/>
    <property type="match status" value="1"/>
</dbReference>
<dbReference type="Proteomes" id="UP000314011">
    <property type="component" value="Unassembled WGS sequence"/>
</dbReference>
<evidence type="ECO:0000313" key="19">
    <source>
        <dbReference type="Proteomes" id="UP000314011"/>
    </source>
</evidence>
<evidence type="ECO:0000256" key="11">
    <source>
        <dbReference type="ARBA" id="ARBA00022777"/>
    </source>
</evidence>
<keyword evidence="5" id="KW-0716">Sensory transduction</keyword>
<name>A0A5C5G920_9RHOB</name>
<evidence type="ECO:0000256" key="6">
    <source>
        <dbReference type="ARBA" id="ARBA00022630"/>
    </source>
</evidence>
<keyword evidence="13" id="KW-0157">Chromophore</keyword>
<dbReference type="CDD" id="cd00130">
    <property type="entry name" value="PAS"/>
    <property type="match status" value="1"/>
</dbReference>
<evidence type="ECO:0000256" key="12">
    <source>
        <dbReference type="ARBA" id="ARBA00022840"/>
    </source>
</evidence>
<keyword evidence="11" id="KW-0418">Kinase</keyword>
<dbReference type="EC" id="2.7.13.3" evidence="2"/>
<dbReference type="SUPFAM" id="SSF55874">
    <property type="entry name" value="ATPase domain of HSP90 chaperone/DNA topoisomerase II/histidine kinase"/>
    <property type="match status" value="1"/>
</dbReference>
<evidence type="ECO:0000256" key="14">
    <source>
        <dbReference type="ARBA" id="ARBA00023026"/>
    </source>
</evidence>
<evidence type="ECO:0000256" key="8">
    <source>
        <dbReference type="ARBA" id="ARBA00022679"/>
    </source>
</evidence>
<dbReference type="InterPro" id="IPR001610">
    <property type="entry name" value="PAC"/>
</dbReference>
<dbReference type="NCBIfam" id="TIGR00229">
    <property type="entry name" value="sensory_box"/>
    <property type="match status" value="1"/>
</dbReference>
<dbReference type="InterPro" id="IPR000700">
    <property type="entry name" value="PAS-assoc_C"/>
</dbReference>
<evidence type="ECO:0000259" key="17">
    <source>
        <dbReference type="PROSITE" id="PS50113"/>
    </source>
</evidence>
<dbReference type="AlphaFoldDB" id="A0A5C5G920"/>
<dbReference type="GO" id="GO:0005524">
    <property type="term" value="F:ATP binding"/>
    <property type="evidence" value="ECO:0007669"/>
    <property type="project" value="UniProtKB-KW"/>
</dbReference>
<evidence type="ECO:0000256" key="1">
    <source>
        <dbReference type="ARBA" id="ARBA00000085"/>
    </source>
</evidence>
<keyword evidence="15" id="KW-0675">Receptor</keyword>
<dbReference type="GO" id="GO:0006355">
    <property type="term" value="P:regulation of DNA-templated transcription"/>
    <property type="evidence" value="ECO:0007669"/>
    <property type="project" value="InterPro"/>
</dbReference>
<dbReference type="InterPro" id="IPR011102">
    <property type="entry name" value="Sig_transdc_His_kinase_HWE"/>
</dbReference>
<protein>
    <recommendedName>
        <fullName evidence="2">histidine kinase</fullName>
        <ecNumber evidence="2">2.7.13.3</ecNumber>
    </recommendedName>
</protein>
<evidence type="ECO:0000256" key="4">
    <source>
        <dbReference type="ARBA" id="ARBA00022553"/>
    </source>
</evidence>
<reference evidence="18 19" key="1">
    <citation type="submission" date="2019-06" db="EMBL/GenBank/DDBJ databases">
        <title>Genome of new Rhodobacteraceae sp. SM1903.</title>
        <authorList>
            <person name="Ren X."/>
        </authorList>
    </citation>
    <scope>NUCLEOTIDE SEQUENCE [LARGE SCALE GENOMIC DNA]</scope>
    <source>
        <strain evidence="18 19">SM1903</strain>
    </source>
</reference>
<dbReference type="InterPro" id="IPR036890">
    <property type="entry name" value="HATPase_C_sf"/>
</dbReference>
<dbReference type="SMART" id="SM00086">
    <property type="entry name" value="PAC"/>
    <property type="match status" value="1"/>
</dbReference>
<accession>A0A5C5G920</accession>
<gene>
    <name evidence="18" type="ORF">FHY64_19815</name>
</gene>
<organism evidence="18 19">
    <name type="scientific">Pelagovum pacificum</name>
    <dbReference type="NCBI Taxonomy" id="2588711"/>
    <lineage>
        <taxon>Bacteria</taxon>
        <taxon>Pseudomonadati</taxon>
        <taxon>Pseudomonadota</taxon>
        <taxon>Alphaproteobacteria</taxon>
        <taxon>Rhodobacterales</taxon>
        <taxon>Paracoccaceae</taxon>
        <taxon>Pelagovum</taxon>
    </lineage>
</organism>
<evidence type="ECO:0000256" key="2">
    <source>
        <dbReference type="ARBA" id="ARBA00012438"/>
    </source>
</evidence>
<dbReference type="InterPro" id="IPR000014">
    <property type="entry name" value="PAS"/>
</dbReference>
<dbReference type="Pfam" id="PF07536">
    <property type="entry name" value="HWE_HK"/>
    <property type="match status" value="1"/>
</dbReference>
<dbReference type="RefSeq" id="WP_140197624.1">
    <property type="nucleotide sequence ID" value="NZ_CP065915.1"/>
</dbReference>
<dbReference type="SMART" id="SM00911">
    <property type="entry name" value="HWE_HK"/>
    <property type="match status" value="1"/>
</dbReference>
<dbReference type="PANTHER" id="PTHR41523:SF8">
    <property type="entry name" value="ETHYLENE RESPONSE SENSOR PROTEIN"/>
    <property type="match status" value="1"/>
</dbReference>
<dbReference type="OrthoDB" id="9816309at2"/>
<keyword evidence="14" id="KW-0843">Virulence</keyword>
<evidence type="ECO:0000256" key="7">
    <source>
        <dbReference type="ARBA" id="ARBA00022643"/>
    </source>
</evidence>
<evidence type="ECO:0000256" key="9">
    <source>
        <dbReference type="ARBA" id="ARBA00022737"/>
    </source>
</evidence>
<feature type="domain" description="PAC" evidence="17">
    <location>
        <begin position="80"/>
        <end position="132"/>
    </location>
</feature>
<keyword evidence="10" id="KW-0547">Nucleotide-binding</keyword>
<keyword evidence="3" id="KW-0600">Photoreceptor protein</keyword>
<evidence type="ECO:0000256" key="10">
    <source>
        <dbReference type="ARBA" id="ARBA00022741"/>
    </source>
</evidence>
<keyword evidence="7" id="KW-0288">FMN</keyword>
<feature type="domain" description="PAS" evidence="16">
    <location>
        <begin position="7"/>
        <end position="62"/>
    </location>
</feature>
<keyword evidence="4" id="KW-0597">Phosphoprotein</keyword>
<keyword evidence="19" id="KW-1185">Reference proteome</keyword>
<dbReference type="InterPro" id="IPR013767">
    <property type="entry name" value="PAS_fold"/>
</dbReference>
<sequence length="341" mass="37557">MSKIDHSREHLAAIVEGSDDAIITKDLNSIIKSWNGGAERLFGYSANEVIGQPITILFPEDRLDEEVDFIARLRRGERIANYETTRRRKDGSFVPISLTVSPVRDASGTVIGASKIARDITRQRQAEEQQQLLLAEMRHRVANSFAIASALLSISARQVDSVTELVPLMRDRLSALSTAHSLSMRNSSPAGDADRTTLSELLQSVLRAFADVNALNIEVEEVCLPGEAVTPLALIFYELATNAMKYGGLSHPGGKLEIRSERREHQLILLWKESFGPETRTAAEERSGFGSSMIDNTIRFYLNGDIERSLTDKNLSVILKLDPQKVAMPATLGAAERTPTG</sequence>
<dbReference type="PANTHER" id="PTHR41523">
    <property type="entry name" value="TWO-COMPONENT SYSTEM SENSOR PROTEIN"/>
    <property type="match status" value="1"/>
</dbReference>
<dbReference type="SMART" id="SM00091">
    <property type="entry name" value="PAS"/>
    <property type="match status" value="1"/>
</dbReference>